<dbReference type="InterPro" id="IPR013332">
    <property type="entry name" value="KPR_N"/>
</dbReference>
<feature type="domain" description="Ketopantoate reductase N-terminal" evidence="1">
    <location>
        <begin position="3"/>
        <end position="127"/>
    </location>
</feature>
<evidence type="ECO:0000313" key="2">
    <source>
        <dbReference type="EMBL" id="OPA89780.1"/>
    </source>
</evidence>
<protein>
    <recommendedName>
        <fullName evidence="1">Ketopantoate reductase N-terminal domain-containing protein</fullName>
    </recommendedName>
</protein>
<dbReference type="Proteomes" id="UP000190965">
    <property type="component" value="Unassembled WGS sequence"/>
</dbReference>
<organism evidence="2 3">
    <name type="scientific">Pseudomonas fluorescens</name>
    <dbReference type="NCBI Taxonomy" id="294"/>
    <lineage>
        <taxon>Bacteria</taxon>
        <taxon>Pseudomonadati</taxon>
        <taxon>Pseudomonadota</taxon>
        <taxon>Gammaproteobacteria</taxon>
        <taxon>Pseudomonadales</taxon>
        <taxon>Pseudomonadaceae</taxon>
        <taxon>Pseudomonas</taxon>
    </lineage>
</organism>
<dbReference type="RefSeq" id="WP_078741853.1">
    <property type="nucleotide sequence ID" value="NZ_MSDF01000031.1"/>
</dbReference>
<sequence length="283" mass="30815">MKIIVFGAGRIGSTLAFCLSRAGHEVSVIARGARLDALVHKAAIVTLDGRSAPVTALASLAPSEPCDLAIVTVPEHQVASILAEVSSSQAKTILFMFNTFRGTARYASAVGTERFAFGFPNMTATLVDQQLSFRVDGPGMLTTLSRPDLVTLFKDAGLPSEHEDDMDAFLRSHVALVVPLFLAGLLMWKRSYDLTWNEARQLSAALVEGFDLVKSLGHPLKPRNIAWVARMPVWVRTLVLWAFSRSAPVKAVGEFGPAETRYLIDEMVAVDPSRTQLLRALRP</sequence>
<dbReference type="Pfam" id="PF02558">
    <property type="entry name" value="ApbA"/>
    <property type="match status" value="1"/>
</dbReference>
<evidence type="ECO:0000259" key="1">
    <source>
        <dbReference type="Pfam" id="PF02558"/>
    </source>
</evidence>
<dbReference type="AlphaFoldDB" id="A0A1T2YC24"/>
<dbReference type="InterPro" id="IPR036291">
    <property type="entry name" value="NAD(P)-bd_dom_sf"/>
</dbReference>
<proteinExistence type="predicted"/>
<comment type="caution">
    <text evidence="2">The sequence shown here is derived from an EMBL/GenBank/DDBJ whole genome shotgun (WGS) entry which is preliminary data.</text>
</comment>
<gene>
    <name evidence="2" type="ORF">BFW87_22180</name>
</gene>
<evidence type="ECO:0000313" key="3">
    <source>
        <dbReference type="Proteomes" id="UP000190965"/>
    </source>
</evidence>
<dbReference type="Gene3D" id="3.40.50.720">
    <property type="entry name" value="NAD(P)-binding Rossmann-like Domain"/>
    <property type="match status" value="1"/>
</dbReference>
<dbReference type="OrthoDB" id="9796561at2"/>
<accession>A0A1T2YC24</accession>
<name>A0A1T2YC24_PSEFL</name>
<dbReference type="EMBL" id="MSDF01000031">
    <property type="protein sequence ID" value="OPA89780.1"/>
    <property type="molecule type" value="Genomic_DNA"/>
</dbReference>
<reference evidence="2 3" key="1">
    <citation type="submission" date="2016-12" db="EMBL/GenBank/DDBJ databases">
        <title>Draft genome sequences of seven strains of Pseudomonas fluorescens that produce 4-formylaminooxyvinylglycine.</title>
        <authorList>
            <person name="Okrent R.A."/>
            <person name="Manning V.A."/>
            <person name="Trippe K.M."/>
        </authorList>
    </citation>
    <scope>NUCLEOTIDE SEQUENCE [LARGE SCALE GENOMIC DNA]</scope>
    <source>
        <strain evidence="2 3">P5A</strain>
    </source>
</reference>
<dbReference type="SUPFAM" id="SSF51735">
    <property type="entry name" value="NAD(P)-binding Rossmann-fold domains"/>
    <property type="match status" value="1"/>
</dbReference>